<feature type="transmembrane region" description="Helical" evidence="2">
    <location>
        <begin position="348"/>
        <end position="374"/>
    </location>
</feature>
<dbReference type="EMBL" id="JAHBOM010000002">
    <property type="protein sequence ID" value="MBU8821840.1"/>
    <property type="molecule type" value="Genomic_DNA"/>
</dbReference>
<evidence type="ECO:0000313" key="4">
    <source>
        <dbReference type="Proteomes" id="UP000696413"/>
    </source>
</evidence>
<keyword evidence="4" id="KW-1185">Reference proteome</keyword>
<dbReference type="Proteomes" id="UP000696413">
    <property type="component" value="Unassembled WGS sequence"/>
</dbReference>
<evidence type="ECO:0000256" key="1">
    <source>
        <dbReference type="SAM" id="MobiDB-lite"/>
    </source>
</evidence>
<feature type="compositionally biased region" description="Low complexity" evidence="1">
    <location>
        <begin position="113"/>
        <end position="192"/>
    </location>
</feature>
<accession>A0ABS6HJR4</accession>
<keyword evidence="2" id="KW-1133">Transmembrane helix</keyword>
<reference evidence="3 4" key="1">
    <citation type="submission" date="2021-05" db="EMBL/GenBank/DDBJ databases">
        <title>Draft Genome Sequences of Clinical Respiratory Isolates of Mycobacterium goodii Recovered in Ireland.</title>
        <authorList>
            <person name="Flanagan P.R."/>
            <person name="Mok S."/>
            <person name="Roycroft E."/>
            <person name="Rogers T.R."/>
            <person name="Fitzgibbon M."/>
        </authorList>
    </citation>
    <scope>NUCLEOTIDE SEQUENCE [LARGE SCALE GENOMIC DNA]</scope>
    <source>
        <strain evidence="3 4">14IE55</strain>
    </source>
</reference>
<protein>
    <submittedName>
        <fullName evidence="3">Uncharacterized protein</fullName>
    </submittedName>
</protein>
<evidence type="ECO:0000313" key="3">
    <source>
        <dbReference type="EMBL" id="MBU8821840.1"/>
    </source>
</evidence>
<sequence length="428" mass="41819">MSGAIASADTGGDSSTVSNAGSTLSGTGTSGAADLGTTSSGVSTTSGSTSNTAADASGDASTGTGGSPTSAGGSAAADAGHTVTITSGGTPGDDRPVTTVSAQTNSSTIKPQVSDTAPAVSATASTATTSAPVDPATTATAATAAASEPVTPASSSTQSAPQTTSAAEAAATVGSPAAAAPPQTTTPVETPATPASTAAALVDAAKVAPPDVREVVAYLLKVLATAAVDALHSVIQLVEGIRSALGLPWPSEHIGNEHFPPSVFDSADPSDDVALAGLKQTLARSLLPEVTLSTVGTALAAGFTLNEIVSLTETLESAAPVLAEAWQSEGTGFTPTKQAVTALVTMSLWALLSSALPGLSGMFAAAVAGVRIGYRQAKARMVLHSMELVRFVRPGPLGVVRSASLIKVHSHPSALEGAPERPHLRVAS</sequence>
<keyword evidence="2" id="KW-0472">Membrane</keyword>
<name>A0ABS6HJR4_MYCGD</name>
<evidence type="ECO:0000256" key="2">
    <source>
        <dbReference type="SAM" id="Phobius"/>
    </source>
</evidence>
<organism evidence="3 4">
    <name type="scientific">Mycolicibacterium goodii</name>
    <name type="common">Mycobacterium goodii</name>
    <dbReference type="NCBI Taxonomy" id="134601"/>
    <lineage>
        <taxon>Bacteria</taxon>
        <taxon>Bacillati</taxon>
        <taxon>Actinomycetota</taxon>
        <taxon>Actinomycetes</taxon>
        <taxon>Mycobacteriales</taxon>
        <taxon>Mycobacteriaceae</taxon>
        <taxon>Mycolicibacterium</taxon>
    </lineage>
</organism>
<proteinExistence type="predicted"/>
<comment type="caution">
    <text evidence="3">The sequence shown here is derived from an EMBL/GenBank/DDBJ whole genome shotgun (WGS) entry which is preliminary data.</text>
</comment>
<feature type="compositionally biased region" description="Polar residues" evidence="1">
    <location>
        <begin position="98"/>
        <end position="111"/>
    </location>
</feature>
<feature type="compositionally biased region" description="Low complexity" evidence="1">
    <location>
        <begin position="20"/>
        <end position="80"/>
    </location>
</feature>
<feature type="region of interest" description="Disordered" evidence="1">
    <location>
        <begin position="1"/>
        <end position="192"/>
    </location>
</feature>
<dbReference type="RefSeq" id="WP_214394244.1">
    <property type="nucleotide sequence ID" value="NZ_JAHBOL010000008.1"/>
</dbReference>
<gene>
    <name evidence="3" type="ORF">KL859_03010</name>
</gene>
<keyword evidence="2" id="KW-0812">Transmembrane</keyword>